<dbReference type="Gene3D" id="1.10.10.10">
    <property type="entry name" value="Winged helix-like DNA-binding domain superfamily/Winged helix DNA-binding domain"/>
    <property type="match status" value="1"/>
</dbReference>
<dbReference type="EMBL" id="JAKVQD010000004">
    <property type="protein sequence ID" value="MCH4553107.1"/>
    <property type="molecule type" value="Genomic_DNA"/>
</dbReference>
<dbReference type="Gene3D" id="1.10.1740.10">
    <property type="match status" value="1"/>
</dbReference>
<dbReference type="Pfam" id="PF04542">
    <property type="entry name" value="Sigma70_r2"/>
    <property type="match status" value="1"/>
</dbReference>
<feature type="domain" description="RNA polymerase sigma factor 70 region 4 type 2" evidence="6">
    <location>
        <begin position="122"/>
        <end position="171"/>
    </location>
</feature>
<feature type="domain" description="RNA polymerase sigma-70 region 2" evidence="5">
    <location>
        <begin position="32"/>
        <end position="91"/>
    </location>
</feature>
<proteinExistence type="inferred from homology"/>
<keyword evidence="8" id="KW-1185">Reference proteome</keyword>
<dbReference type="NCBIfam" id="TIGR02937">
    <property type="entry name" value="sigma70-ECF"/>
    <property type="match status" value="1"/>
</dbReference>
<reference evidence="7" key="1">
    <citation type="submission" date="2022-02" db="EMBL/GenBank/DDBJ databases">
        <title>Aestuariibaculum sp., a marine bacterium isolated from sediment in Guangxi.</title>
        <authorList>
            <person name="Ying J."/>
        </authorList>
    </citation>
    <scope>NUCLEOTIDE SEQUENCE</scope>
    <source>
        <strain evidence="7">L182</strain>
    </source>
</reference>
<organism evidence="7 8">
    <name type="scientific">Aestuariibaculum lutulentum</name>
    <dbReference type="NCBI Taxonomy" id="2920935"/>
    <lineage>
        <taxon>Bacteria</taxon>
        <taxon>Pseudomonadati</taxon>
        <taxon>Bacteroidota</taxon>
        <taxon>Flavobacteriia</taxon>
        <taxon>Flavobacteriales</taxon>
        <taxon>Flavobacteriaceae</taxon>
    </lineage>
</organism>
<dbReference type="InterPro" id="IPR014284">
    <property type="entry name" value="RNA_pol_sigma-70_dom"/>
</dbReference>
<comment type="caution">
    <text evidence="7">The sequence shown here is derived from an EMBL/GenBank/DDBJ whole genome shotgun (WGS) entry which is preliminary data.</text>
</comment>
<name>A0ABS9RLW7_9FLAO</name>
<gene>
    <name evidence="7" type="ORF">MKW35_10775</name>
</gene>
<dbReference type="InterPro" id="IPR007627">
    <property type="entry name" value="RNA_pol_sigma70_r2"/>
</dbReference>
<comment type="similarity">
    <text evidence="1">Belongs to the sigma-70 factor family. ECF subfamily.</text>
</comment>
<dbReference type="PANTHER" id="PTHR43133">
    <property type="entry name" value="RNA POLYMERASE ECF-TYPE SIGMA FACTO"/>
    <property type="match status" value="1"/>
</dbReference>
<dbReference type="SUPFAM" id="SSF88946">
    <property type="entry name" value="Sigma2 domain of RNA polymerase sigma factors"/>
    <property type="match status" value="1"/>
</dbReference>
<dbReference type="RefSeq" id="WP_240573557.1">
    <property type="nucleotide sequence ID" value="NZ_CP136709.1"/>
</dbReference>
<dbReference type="InterPro" id="IPR036388">
    <property type="entry name" value="WH-like_DNA-bd_sf"/>
</dbReference>
<keyword evidence="3" id="KW-0731">Sigma factor</keyword>
<dbReference type="Proteomes" id="UP001156141">
    <property type="component" value="Unassembled WGS sequence"/>
</dbReference>
<evidence type="ECO:0000256" key="4">
    <source>
        <dbReference type="ARBA" id="ARBA00023163"/>
    </source>
</evidence>
<dbReference type="InterPro" id="IPR013324">
    <property type="entry name" value="RNA_pol_sigma_r3/r4-like"/>
</dbReference>
<evidence type="ECO:0000313" key="7">
    <source>
        <dbReference type="EMBL" id="MCH4553107.1"/>
    </source>
</evidence>
<dbReference type="NCBIfam" id="TIGR02985">
    <property type="entry name" value="Sig70_bacteroi1"/>
    <property type="match status" value="1"/>
</dbReference>
<dbReference type="SUPFAM" id="SSF88659">
    <property type="entry name" value="Sigma3 and sigma4 domains of RNA polymerase sigma factors"/>
    <property type="match status" value="1"/>
</dbReference>
<protein>
    <submittedName>
        <fullName evidence="7">RNA polymerase sigma-70 factor</fullName>
    </submittedName>
</protein>
<evidence type="ECO:0000313" key="8">
    <source>
        <dbReference type="Proteomes" id="UP001156141"/>
    </source>
</evidence>
<evidence type="ECO:0000259" key="5">
    <source>
        <dbReference type="Pfam" id="PF04542"/>
    </source>
</evidence>
<accession>A0ABS9RLW7</accession>
<dbReference type="Pfam" id="PF08281">
    <property type="entry name" value="Sigma70_r4_2"/>
    <property type="match status" value="1"/>
</dbReference>
<sequence length="197" mass="23527">MKNIPINSELLNDLKKDSKEAFREIYMLFYEDLCVFTFAYTKDHELSEDLVQSAFLKLWEQRKSLEIKDNIKGYLYRVIYNSFLDKVRRDQTFNKKIEDLRYNQIIEAIEEDTELKSKRIKILQEAIETLPKKCKEIFILSKYEGLKYQQIADQLGISKNTVEVQVGKAYKILRKSLISKDKLNLFISLIYKKLQFK</sequence>
<dbReference type="InterPro" id="IPR039425">
    <property type="entry name" value="RNA_pol_sigma-70-like"/>
</dbReference>
<dbReference type="PANTHER" id="PTHR43133:SF46">
    <property type="entry name" value="RNA POLYMERASE SIGMA-70 FACTOR ECF SUBFAMILY"/>
    <property type="match status" value="1"/>
</dbReference>
<keyword evidence="4" id="KW-0804">Transcription</keyword>
<keyword evidence="2" id="KW-0805">Transcription regulation</keyword>
<dbReference type="InterPro" id="IPR014327">
    <property type="entry name" value="RNA_pol_sigma70_bacteroid"/>
</dbReference>
<evidence type="ECO:0000256" key="2">
    <source>
        <dbReference type="ARBA" id="ARBA00023015"/>
    </source>
</evidence>
<evidence type="ECO:0000259" key="6">
    <source>
        <dbReference type="Pfam" id="PF08281"/>
    </source>
</evidence>
<dbReference type="CDD" id="cd06171">
    <property type="entry name" value="Sigma70_r4"/>
    <property type="match status" value="1"/>
</dbReference>
<dbReference type="InterPro" id="IPR013325">
    <property type="entry name" value="RNA_pol_sigma_r2"/>
</dbReference>
<evidence type="ECO:0000256" key="3">
    <source>
        <dbReference type="ARBA" id="ARBA00023082"/>
    </source>
</evidence>
<evidence type="ECO:0000256" key="1">
    <source>
        <dbReference type="ARBA" id="ARBA00010641"/>
    </source>
</evidence>
<dbReference type="InterPro" id="IPR013249">
    <property type="entry name" value="RNA_pol_sigma70_r4_t2"/>
</dbReference>